<sequence>MDEMQYIMSGVASVGSGILQWRRVRAQTYWTTWPQLIPCLSAIQWHAGRKAANQGKIRIGSSINRAAWRSLWTRMNGTWRVALFYDWSIKPVLLYQSSACYGSGTIYCKVYRRIHIRSRQPLPILCLCNPTSCEEDMQPAIDRHV</sequence>
<protein>
    <submittedName>
        <fullName evidence="1">Zf-RVT domain-containing protein</fullName>
    </submittedName>
</protein>
<dbReference type="AlphaFoldDB" id="A0A5K3FZY0"/>
<proteinExistence type="predicted"/>
<evidence type="ECO:0000313" key="1">
    <source>
        <dbReference type="WBParaSite" id="MCU_013882-RA"/>
    </source>
</evidence>
<organism evidence="1">
    <name type="scientific">Mesocestoides corti</name>
    <name type="common">Flatworm</name>
    <dbReference type="NCBI Taxonomy" id="53468"/>
    <lineage>
        <taxon>Eukaryota</taxon>
        <taxon>Metazoa</taxon>
        <taxon>Spiralia</taxon>
        <taxon>Lophotrochozoa</taxon>
        <taxon>Platyhelminthes</taxon>
        <taxon>Cestoda</taxon>
        <taxon>Eucestoda</taxon>
        <taxon>Cyclophyllidea</taxon>
        <taxon>Mesocestoididae</taxon>
        <taxon>Mesocestoides</taxon>
    </lineage>
</organism>
<name>A0A5K3FZY0_MESCO</name>
<reference evidence="1" key="1">
    <citation type="submission" date="2019-11" db="UniProtKB">
        <authorList>
            <consortium name="WormBaseParasite"/>
        </authorList>
    </citation>
    <scope>IDENTIFICATION</scope>
</reference>
<accession>A0A5K3FZY0</accession>
<dbReference type="WBParaSite" id="MCU_013882-RA">
    <property type="protein sequence ID" value="MCU_013882-RA"/>
    <property type="gene ID" value="MCU_013882"/>
</dbReference>